<keyword evidence="1" id="KW-1133">Transmembrane helix</keyword>
<keyword evidence="3" id="KW-1185">Reference proteome</keyword>
<evidence type="ECO:0000256" key="1">
    <source>
        <dbReference type="SAM" id="Phobius"/>
    </source>
</evidence>
<dbReference type="Proteomes" id="UP000198727">
    <property type="component" value="Unassembled WGS sequence"/>
</dbReference>
<dbReference type="AlphaFoldDB" id="A0A1I5TVS8"/>
<dbReference type="EMBL" id="FOWW01000003">
    <property type="protein sequence ID" value="SFP87143.1"/>
    <property type="molecule type" value="Genomic_DNA"/>
</dbReference>
<feature type="transmembrane region" description="Helical" evidence="1">
    <location>
        <begin position="147"/>
        <end position="165"/>
    </location>
</feature>
<feature type="transmembrane region" description="Helical" evidence="1">
    <location>
        <begin position="42"/>
        <end position="60"/>
    </location>
</feature>
<organism evidence="2 3">
    <name type="scientific">Amycolatopsis arida</name>
    <dbReference type="NCBI Taxonomy" id="587909"/>
    <lineage>
        <taxon>Bacteria</taxon>
        <taxon>Bacillati</taxon>
        <taxon>Actinomycetota</taxon>
        <taxon>Actinomycetes</taxon>
        <taxon>Pseudonocardiales</taxon>
        <taxon>Pseudonocardiaceae</taxon>
        <taxon>Amycolatopsis</taxon>
    </lineage>
</organism>
<evidence type="ECO:0000313" key="3">
    <source>
        <dbReference type="Proteomes" id="UP000198727"/>
    </source>
</evidence>
<feature type="transmembrane region" description="Helical" evidence="1">
    <location>
        <begin position="185"/>
        <end position="206"/>
    </location>
</feature>
<dbReference type="STRING" id="587909.SAMN05421810_103677"/>
<gene>
    <name evidence="2" type="ORF">SAMN05421810_103677</name>
</gene>
<feature type="transmembrane region" description="Helical" evidence="1">
    <location>
        <begin position="81"/>
        <end position="105"/>
    </location>
</feature>
<sequence length="211" mass="21590">MIRYQLALLGHSQRYVPPVLLYLVVVAMLYDDGVAPALPEFAVTAAILAVVACWLTVALVDAEDPVQRLVTASAARRGAAPVVGVAAAVLVCCVALAAVSAAWMLVRREGVTWPVAGFGALAHVACAAVGVAVGLPSSRLLVPRRGYSVLVALAALLVVLLVRQVPLVNPMLRELGGNADPAGSVLVGLAASAVALVLSVLAVTVVSHRRG</sequence>
<reference evidence="3" key="1">
    <citation type="submission" date="2016-10" db="EMBL/GenBank/DDBJ databases">
        <authorList>
            <person name="Varghese N."/>
            <person name="Submissions S."/>
        </authorList>
    </citation>
    <scope>NUCLEOTIDE SEQUENCE [LARGE SCALE GENOMIC DNA]</scope>
    <source>
        <strain evidence="3">CGMCC 4.5579</strain>
    </source>
</reference>
<proteinExistence type="predicted"/>
<keyword evidence="1" id="KW-0812">Transmembrane</keyword>
<name>A0A1I5TVS8_9PSEU</name>
<feature type="transmembrane region" description="Helical" evidence="1">
    <location>
        <begin position="111"/>
        <end position="135"/>
    </location>
</feature>
<accession>A0A1I5TVS8</accession>
<evidence type="ECO:0000313" key="2">
    <source>
        <dbReference type="EMBL" id="SFP87143.1"/>
    </source>
</evidence>
<evidence type="ECO:0008006" key="4">
    <source>
        <dbReference type="Google" id="ProtNLM"/>
    </source>
</evidence>
<dbReference type="RefSeq" id="WP_092530265.1">
    <property type="nucleotide sequence ID" value="NZ_FOWW01000003.1"/>
</dbReference>
<dbReference type="OrthoDB" id="4337269at2"/>
<keyword evidence="1" id="KW-0472">Membrane</keyword>
<feature type="transmembrane region" description="Helical" evidence="1">
    <location>
        <begin position="12"/>
        <end position="30"/>
    </location>
</feature>
<protein>
    <recommendedName>
        <fullName evidence="4">ABC-2 type transport system permease protein</fullName>
    </recommendedName>
</protein>